<proteinExistence type="inferred from homology"/>
<protein>
    <submittedName>
        <fullName evidence="3">Universal stress protein</fullName>
    </submittedName>
</protein>
<dbReference type="EMBL" id="CP106679">
    <property type="protein sequence ID" value="UXP31426.1"/>
    <property type="molecule type" value="Genomic_DNA"/>
</dbReference>
<keyword evidence="4" id="KW-1185">Reference proteome</keyword>
<dbReference type="RefSeq" id="WP_262308865.1">
    <property type="nucleotide sequence ID" value="NZ_CP106679.1"/>
</dbReference>
<evidence type="ECO:0000313" key="3">
    <source>
        <dbReference type="EMBL" id="UXP31426.1"/>
    </source>
</evidence>
<evidence type="ECO:0000313" key="4">
    <source>
        <dbReference type="Proteomes" id="UP001065174"/>
    </source>
</evidence>
<dbReference type="Gene3D" id="3.40.50.620">
    <property type="entry name" value="HUPs"/>
    <property type="match status" value="2"/>
</dbReference>
<gene>
    <name evidence="3" type="ORF">N6H18_13805</name>
</gene>
<name>A0ABY6CLN8_9BACT</name>
<dbReference type="CDD" id="cd00293">
    <property type="entry name" value="USP-like"/>
    <property type="match status" value="1"/>
</dbReference>
<accession>A0ABY6CLN8</accession>
<sequence length="278" mass="31646">MKTHKILVPMDFSKCAINALRIAKTIAKRNHFTIEMVTAIHLSHIHHETAGMDAIMQSLLVEKYQQIDRSYKELYEKESLNEVNFEIKKFVSSVQDAIFSSIEAGDVQLVITGTKAHHDLLEKLLGSKSADMISFSTVPVLVIPENVTDFNIQKIGLAIDFDDMIDLNKLSMVHWFASQYKALVEIFYISENSEEKFLFDDQKVNLAAYFKNVKHSFINISKKLDSSGVEITEAVKNLGIDLLFMHPKNHKLLESFFKPSITKSVLSKLEIPMLSVHE</sequence>
<dbReference type="Proteomes" id="UP001065174">
    <property type="component" value="Chromosome"/>
</dbReference>
<dbReference type="InterPro" id="IPR014729">
    <property type="entry name" value="Rossmann-like_a/b/a_fold"/>
</dbReference>
<dbReference type="Pfam" id="PF00582">
    <property type="entry name" value="Usp"/>
    <property type="match status" value="1"/>
</dbReference>
<organism evidence="3 4">
    <name type="scientific">Reichenbachiella agarivorans</name>
    <dbReference type="NCBI Taxonomy" id="2979464"/>
    <lineage>
        <taxon>Bacteria</taxon>
        <taxon>Pseudomonadati</taxon>
        <taxon>Bacteroidota</taxon>
        <taxon>Cytophagia</taxon>
        <taxon>Cytophagales</taxon>
        <taxon>Reichenbachiellaceae</taxon>
        <taxon>Reichenbachiella</taxon>
    </lineage>
</organism>
<dbReference type="InterPro" id="IPR006015">
    <property type="entry name" value="Universal_stress_UspA"/>
</dbReference>
<dbReference type="InterPro" id="IPR006016">
    <property type="entry name" value="UspA"/>
</dbReference>
<dbReference type="PANTHER" id="PTHR46268:SF6">
    <property type="entry name" value="UNIVERSAL STRESS PROTEIN UP12"/>
    <property type="match status" value="1"/>
</dbReference>
<dbReference type="PRINTS" id="PR01438">
    <property type="entry name" value="UNVRSLSTRESS"/>
</dbReference>
<reference evidence="3" key="1">
    <citation type="submission" date="2022-09" db="EMBL/GenBank/DDBJ databases">
        <title>Comparative genomics and taxonomic characterization of three novel marine species of genus Reichenbachiella exhibiting antioxidant and polysaccharide degradation activities.</title>
        <authorList>
            <person name="Muhammad N."/>
            <person name="Lee Y.-J."/>
            <person name="Ko J."/>
            <person name="Kim S.-G."/>
        </authorList>
    </citation>
    <scope>NUCLEOTIDE SEQUENCE</scope>
    <source>
        <strain evidence="3">BKB1-1</strain>
    </source>
</reference>
<evidence type="ECO:0000256" key="1">
    <source>
        <dbReference type="ARBA" id="ARBA00008791"/>
    </source>
</evidence>
<dbReference type="SUPFAM" id="SSF52402">
    <property type="entry name" value="Adenine nucleotide alpha hydrolases-like"/>
    <property type="match status" value="2"/>
</dbReference>
<comment type="similarity">
    <text evidence="1">Belongs to the universal stress protein A family.</text>
</comment>
<dbReference type="PANTHER" id="PTHR46268">
    <property type="entry name" value="STRESS RESPONSE PROTEIN NHAX"/>
    <property type="match status" value="1"/>
</dbReference>
<evidence type="ECO:0000259" key="2">
    <source>
        <dbReference type="Pfam" id="PF00582"/>
    </source>
</evidence>
<feature type="domain" description="UspA" evidence="2">
    <location>
        <begin position="4"/>
        <end position="144"/>
    </location>
</feature>